<name>A0AA39ZLC2_9PEZI</name>
<proteinExistence type="predicted"/>
<keyword evidence="2" id="KW-0732">Signal</keyword>
<reference evidence="3" key="1">
    <citation type="submission" date="2023-06" db="EMBL/GenBank/DDBJ databases">
        <title>Genome-scale phylogeny and comparative genomics of the fungal order Sordariales.</title>
        <authorList>
            <consortium name="Lawrence Berkeley National Laboratory"/>
            <person name="Hensen N."/>
            <person name="Bonometti L."/>
            <person name="Westerberg I."/>
            <person name="Brannstrom I.O."/>
            <person name="Guillou S."/>
            <person name="Cros-Aarteil S."/>
            <person name="Calhoun S."/>
            <person name="Haridas S."/>
            <person name="Kuo A."/>
            <person name="Mondo S."/>
            <person name="Pangilinan J."/>
            <person name="Riley R."/>
            <person name="Labutti K."/>
            <person name="Andreopoulos B."/>
            <person name="Lipzen A."/>
            <person name="Chen C."/>
            <person name="Yanf M."/>
            <person name="Daum C."/>
            <person name="Ng V."/>
            <person name="Clum A."/>
            <person name="Steindorff A."/>
            <person name="Ohm R."/>
            <person name="Martin F."/>
            <person name="Silar P."/>
            <person name="Natvig D."/>
            <person name="Lalanne C."/>
            <person name="Gautier V."/>
            <person name="Ament-Velasquez S.L."/>
            <person name="Kruys A."/>
            <person name="Hutchinson M.I."/>
            <person name="Powell A.J."/>
            <person name="Barry K."/>
            <person name="Miller A.N."/>
            <person name="Grigoriev I.V."/>
            <person name="Debuchy R."/>
            <person name="Gladieux P."/>
            <person name="Thoren M.H."/>
            <person name="Johannesson H."/>
        </authorList>
    </citation>
    <scope>NUCLEOTIDE SEQUENCE</scope>
    <source>
        <strain evidence="3">CBS 307.81</strain>
    </source>
</reference>
<protein>
    <submittedName>
        <fullName evidence="3">Uncharacterized protein</fullName>
    </submittedName>
</protein>
<keyword evidence="4" id="KW-1185">Reference proteome</keyword>
<feature type="region of interest" description="Disordered" evidence="1">
    <location>
        <begin position="19"/>
        <end position="45"/>
    </location>
</feature>
<accession>A0AA39ZLC2</accession>
<feature type="signal peptide" evidence="2">
    <location>
        <begin position="1"/>
        <end position="16"/>
    </location>
</feature>
<dbReference type="AlphaFoldDB" id="A0AA39ZLC2"/>
<organism evidence="3 4">
    <name type="scientific">Cercophora samala</name>
    <dbReference type="NCBI Taxonomy" id="330535"/>
    <lineage>
        <taxon>Eukaryota</taxon>
        <taxon>Fungi</taxon>
        <taxon>Dikarya</taxon>
        <taxon>Ascomycota</taxon>
        <taxon>Pezizomycotina</taxon>
        <taxon>Sordariomycetes</taxon>
        <taxon>Sordariomycetidae</taxon>
        <taxon>Sordariales</taxon>
        <taxon>Lasiosphaeriaceae</taxon>
        <taxon>Cercophora</taxon>
    </lineage>
</organism>
<evidence type="ECO:0000313" key="4">
    <source>
        <dbReference type="Proteomes" id="UP001174997"/>
    </source>
</evidence>
<feature type="chain" id="PRO_5041223195" evidence="2">
    <location>
        <begin position="17"/>
        <end position="273"/>
    </location>
</feature>
<dbReference type="EMBL" id="JAULSY010000008">
    <property type="protein sequence ID" value="KAK0673219.1"/>
    <property type="molecule type" value="Genomic_DNA"/>
</dbReference>
<dbReference type="Proteomes" id="UP001174997">
    <property type="component" value="Unassembled WGS sequence"/>
</dbReference>
<feature type="compositionally biased region" description="Basic and acidic residues" evidence="1">
    <location>
        <begin position="252"/>
        <end position="273"/>
    </location>
</feature>
<evidence type="ECO:0000256" key="2">
    <source>
        <dbReference type="SAM" id="SignalP"/>
    </source>
</evidence>
<comment type="caution">
    <text evidence="3">The sequence shown here is derived from an EMBL/GenBank/DDBJ whole genome shotgun (WGS) entry which is preliminary data.</text>
</comment>
<feature type="region of interest" description="Disordered" evidence="1">
    <location>
        <begin position="249"/>
        <end position="273"/>
    </location>
</feature>
<evidence type="ECO:0000313" key="3">
    <source>
        <dbReference type="EMBL" id="KAK0673219.1"/>
    </source>
</evidence>
<gene>
    <name evidence="3" type="ORF">QBC41DRAFT_333868</name>
</gene>
<feature type="compositionally biased region" description="Low complexity" evidence="1">
    <location>
        <begin position="19"/>
        <end position="33"/>
    </location>
</feature>
<sequence length="273" mass="30324">MKLSLTLLSLLSLATALPGSSSLVNNNNNNNNNEEPPLNPIELAGGYLGRPPLNLSYPSPPSLADKLRNLKPHKEYTYPKEDKPWPNHNLTRRDVAAARGGDPSRNPFAINHGPIKNQFPWKNGEGPWRWGRKGKRYSKRGCGKACKAKCIANKILVFWPTYMLPSPTIPSILAKKHNRERLKSSCSYVCGAFCDYSADISEAEMAAHYGARLSVQTTKKNSDLFDDSWEEPPRQAVGTNMRTLYRVVGGDGAERGKPPARVVFKDGKLDHDN</sequence>
<evidence type="ECO:0000256" key="1">
    <source>
        <dbReference type="SAM" id="MobiDB-lite"/>
    </source>
</evidence>